<dbReference type="Proteomes" id="UP000215214">
    <property type="component" value="Chromosome TJEJU"/>
</dbReference>
<protein>
    <submittedName>
        <fullName evidence="8">Putative glycoside hydrolase</fullName>
        <ecNumber evidence="8">3.2.1.-</ecNumber>
    </submittedName>
</protein>
<dbReference type="KEGG" id="tje:TJEJU_3218"/>
<dbReference type="Pfam" id="PF16317">
    <property type="entry name" value="Glyco_hydro_99"/>
    <property type="match status" value="1"/>
</dbReference>
<dbReference type="AlphaFoldDB" id="A0A238UEN2"/>
<dbReference type="GO" id="GO:0004559">
    <property type="term" value="F:alpha-mannosidase activity"/>
    <property type="evidence" value="ECO:0007669"/>
    <property type="project" value="TreeGrafter"/>
</dbReference>
<evidence type="ECO:0000256" key="2">
    <source>
        <dbReference type="ARBA" id="ARBA00022692"/>
    </source>
</evidence>
<dbReference type="EMBL" id="LT899436">
    <property type="protein sequence ID" value="SNR16870.1"/>
    <property type="molecule type" value="Genomic_DNA"/>
</dbReference>
<keyword evidence="6" id="KW-0333">Golgi apparatus</keyword>
<gene>
    <name evidence="8" type="ORF">TJEJU_3218</name>
</gene>
<evidence type="ECO:0000256" key="3">
    <source>
        <dbReference type="ARBA" id="ARBA00022801"/>
    </source>
</evidence>
<accession>A0A238UEN2</accession>
<evidence type="ECO:0000256" key="1">
    <source>
        <dbReference type="ARBA" id="ARBA00004323"/>
    </source>
</evidence>
<dbReference type="CDD" id="cd11575">
    <property type="entry name" value="GH99_GH71_like_3"/>
    <property type="match status" value="1"/>
</dbReference>
<keyword evidence="8" id="KW-0326">Glycosidase</keyword>
<keyword evidence="7" id="KW-0472">Membrane</keyword>
<keyword evidence="3 8" id="KW-0378">Hydrolase</keyword>
<dbReference type="Gene3D" id="3.20.20.80">
    <property type="entry name" value="Glycosidases"/>
    <property type="match status" value="1"/>
</dbReference>
<organism evidence="8 9">
    <name type="scientific">Tenacibaculum jejuense</name>
    <dbReference type="NCBI Taxonomy" id="584609"/>
    <lineage>
        <taxon>Bacteria</taxon>
        <taxon>Pseudomonadati</taxon>
        <taxon>Bacteroidota</taxon>
        <taxon>Flavobacteriia</taxon>
        <taxon>Flavobacteriales</taxon>
        <taxon>Flavobacteriaceae</taxon>
        <taxon>Tenacibaculum</taxon>
    </lineage>
</organism>
<dbReference type="PANTHER" id="PTHR13572:SF4">
    <property type="entry name" value="RE57134P"/>
    <property type="match status" value="1"/>
</dbReference>
<evidence type="ECO:0000256" key="4">
    <source>
        <dbReference type="ARBA" id="ARBA00022968"/>
    </source>
</evidence>
<evidence type="ECO:0000313" key="8">
    <source>
        <dbReference type="EMBL" id="SNR16870.1"/>
    </source>
</evidence>
<name>A0A238UEN2_9FLAO</name>
<reference evidence="8 9" key="1">
    <citation type="submission" date="2017-07" db="EMBL/GenBank/DDBJ databases">
        <authorList>
            <person name="Sun Z.S."/>
            <person name="Albrecht U."/>
            <person name="Echele G."/>
            <person name="Lee C.C."/>
        </authorList>
    </citation>
    <scope>NUCLEOTIDE SEQUENCE [LARGE SCALE GENOMIC DNA]</scope>
    <source>
        <strain evidence="9">type strain: KCTC 22618</strain>
    </source>
</reference>
<dbReference type="PROSITE" id="PS51257">
    <property type="entry name" value="PROKAR_LIPOPROTEIN"/>
    <property type="match status" value="1"/>
</dbReference>
<sequence>MRFPPMNCIIILLSFLLTSCSEDYLVQETTQQSTKQQKTTEKKFYENWNFEKEDYDLQKVINEEENTPIVNVSNELQQRGGSTRRGKKIYVHYMPWFQSKNTDGFWGQHWTMTNKNPDLVDANGKREIASHYYPKIGPYSTNDVDLQKYHLLLMKLSGVDGVIFDWYGARDVLDFELIKNGMNSFIPELDKTKMKFAVMYEDRVVSEQGRGLSNIQLNQAKRDIKYIKRNYFKKRNYIKVQGKKMLMIFGPNYITESSDWQEILKPVVKQSKVLTLWNAREVIGNDICSGEYAWIDKDHMQTLRGYYDFEASFRDEVVGGVAYPRFNDFYKEGGWRSTEAYEWELEDNGLQTFEESFLESRSQKTDFIQIATWNDFGEGTMIEPTEEFGFAHLEKLQEYTAVKYRKEDLRIPYYIYKFKKQFPEERAVQFLCKRAEHYAMRGRIRRSKFLLSILFYYYGDEFIS</sequence>
<evidence type="ECO:0000256" key="6">
    <source>
        <dbReference type="ARBA" id="ARBA00023034"/>
    </source>
</evidence>
<keyword evidence="5" id="KW-1133">Transmembrane helix</keyword>
<dbReference type="InterPro" id="IPR026071">
    <property type="entry name" value="Glyco_Hydrolase_99"/>
</dbReference>
<comment type="subcellular location">
    <subcellularLocation>
        <location evidence="1">Golgi apparatus membrane</location>
        <topology evidence="1">Single-pass type II membrane protein</topology>
    </subcellularLocation>
</comment>
<evidence type="ECO:0000256" key="5">
    <source>
        <dbReference type="ARBA" id="ARBA00022989"/>
    </source>
</evidence>
<keyword evidence="4" id="KW-0735">Signal-anchor</keyword>
<dbReference type="PANTHER" id="PTHR13572">
    <property type="entry name" value="ENDO-ALPHA-1,2-MANNOSIDASE"/>
    <property type="match status" value="1"/>
</dbReference>
<dbReference type="EC" id="3.2.1.-" evidence="8"/>
<evidence type="ECO:0000313" key="9">
    <source>
        <dbReference type="Proteomes" id="UP000215214"/>
    </source>
</evidence>
<keyword evidence="2" id="KW-0812">Transmembrane</keyword>
<evidence type="ECO:0000256" key="7">
    <source>
        <dbReference type="ARBA" id="ARBA00023136"/>
    </source>
</evidence>
<keyword evidence="9" id="KW-1185">Reference proteome</keyword>
<proteinExistence type="predicted"/>